<accession>A0A1H7SBA4</accession>
<dbReference type="InterPro" id="IPR034660">
    <property type="entry name" value="DinB/YfiT-like"/>
</dbReference>
<evidence type="ECO:0000259" key="1">
    <source>
        <dbReference type="Pfam" id="PF11716"/>
    </source>
</evidence>
<dbReference type="Proteomes" id="UP000183015">
    <property type="component" value="Unassembled WGS sequence"/>
</dbReference>
<dbReference type="OrthoDB" id="5185819at2"/>
<evidence type="ECO:0000313" key="3">
    <source>
        <dbReference type="Proteomes" id="UP000183015"/>
    </source>
</evidence>
<dbReference type="NCBIfam" id="TIGR03086">
    <property type="entry name" value="TIGR03086 family metal-binding protein"/>
    <property type="match status" value="1"/>
</dbReference>
<keyword evidence="3" id="KW-1185">Reference proteome</keyword>
<sequence>MNAKSELPELYGPLHAAATETVRVVRGIDPATLGAATPSAEWDLRAVVNHLILWTAHNFALRAEGGSVPSEWYERDFTAEPGWAEAYAQQVDKALQAWSDPSVWERDMPMGDSAVPATAIAGMIMLEFALHGWEAAEASGQTYTLDETTATALLGQVEQWAEMFRQYDGFAEPVTVPDDAPTFARALALSGRAPR</sequence>
<protein>
    <submittedName>
        <fullName evidence="2">TIGR03086 family protein</fullName>
    </submittedName>
</protein>
<dbReference type="RefSeq" id="WP_042444504.1">
    <property type="nucleotide sequence ID" value="NZ_BBPN01000007.1"/>
</dbReference>
<dbReference type="SUPFAM" id="SSF109854">
    <property type="entry name" value="DinB/YfiT-like putative metalloenzymes"/>
    <property type="match status" value="1"/>
</dbReference>
<evidence type="ECO:0000313" key="2">
    <source>
        <dbReference type="EMBL" id="SEL68817.1"/>
    </source>
</evidence>
<dbReference type="eggNOG" id="COG3832">
    <property type="taxonomic scope" value="Bacteria"/>
</dbReference>
<feature type="domain" description="Mycothiol-dependent maleylpyruvate isomerase metal-binding" evidence="1">
    <location>
        <begin position="14"/>
        <end position="136"/>
    </location>
</feature>
<dbReference type="STRING" id="235985.SAMN05414137_111222"/>
<reference evidence="3" key="1">
    <citation type="submission" date="2016-10" db="EMBL/GenBank/DDBJ databases">
        <authorList>
            <person name="Varghese N."/>
        </authorList>
    </citation>
    <scope>NUCLEOTIDE SEQUENCE [LARGE SCALE GENOMIC DNA]</scope>
    <source>
        <strain evidence="3">DSM 45096 / BCRC 16803 / CGMCC 4.1857 / CIP 109030 / JCM 12277 / KCTC 19219 / NBRC 100920 / 33214</strain>
    </source>
</reference>
<dbReference type="Pfam" id="PF11716">
    <property type="entry name" value="MDMPI_N"/>
    <property type="match status" value="1"/>
</dbReference>
<dbReference type="InterPro" id="IPR017520">
    <property type="entry name" value="CHP03086"/>
</dbReference>
<dbReference type="GO" id="GO:0046872">
    <property type="term" value="F:metal ion binding"/>
    <property type="evidence" value="ECO:0007669"/>
    <property type="project" value="InterPro"/>
</dbReference>
<dbReference type="EMBL" id="FOAZ01000011">
    <property type="protein sequence ID" value="SEL68817.1"/>
    <property type="molecule type" value="Genomic_DNA"/>
</dbReference>
<proteinExistence type="predicted"/>
<name>A0A1H7SBA4_STRJI</name>
<dbReference type="Gene3D" id="1.20.120.450">
    <property type="entry name" value="dinb family like domain"/>
    <property type="match status" value="1"/>
</dbReference>
<gene>
    <name evidence="2" type="ORF">SAMN05414137_111222</name>
</gene>
<dbReference type="InterPro" id="IPR024344">
    <property type="entry name" value="MDMPI_metal-binding"/>
</dbReference>
<organism evidence="2 3">
    <name type="scientific">Streptacidiphilus jiangxiensis</name>
    <dbReference type="NCBI Taxonomy" id="235985"/>
    <lineage>
        <taxon>Bacteria</taxon>
        <taxon>Bacillati</taxon>
        <taxon>Actinomycetota</taxon>
        <taxon>Actinomycetes</taxon>
        <taxon>Kitasatosporales</taxon>
        <taxon>Streptomycetaceae</taxon>
        <taxon>Streptacidiphilus</taxon>
    </lineage>
</organism>
<dbReference type="AlphaFoldDB" id="A0A1H7SBA4"/>